<evidence type="ECO:0000259" key="1">
    <source>
        <dbReference type="Pfam" id="PF06985"/>
    </source>
</evidence>
<reference evidence="3" key="1">
    <citation type="journal article" date="2023" name="Mol. Phylogenet. Evol.">
        <title>Genome-scale phylogeny and comparative genomics of the fungal order Sordariales.</title>
        <authorList>
            <person name="Hensen N."/>
            <person name="Bonometti L."/>
            <person name="Westerberg I."/>
            <person name="Brannstrom I.O."/>
            <person name="Guillou S."/>
            <person name="Cros-Aarteil S."/>
            <person name="Calhoun S."/>
            <person name="Haridas S."/>
            <person name="Kuo A."/>
            <person name="Mondo S."/>
            <person name="Pangilinan J."/>
            <person name="Riley R."/>
            <person name="LaButti K."/>
            <person name="Andreopoulos B."/>
            <person name="Lipzen A."/>
            <person name="Chen C."/>
            <person name="Yan M."/>
            <person name="Daum C."/>
            <person name="Ng V."/>
            <person name="Clum A."/>
            <person name="Steindorff A."/>
            <person name="Ohm R.A."/>
            <person name="Martin F."/>
            <person name="Silar P."/>
            <person name="Natvig D.O."/>
            <person name="Lalanne C."/>
            <person name="Gautier V."/>
            <person name="Ament-Velasquez S.L."/>
            <person name="Kruys A."/>
            <person name="Hutchinson M.I."/>
            <person name="Powell A.J."/>
            <person name="Barry K."/>
            <person name="Miller A.N."/>
            <person name="Grigoriev I.V."/>
            <person name="Debuchy R."/>
            <person name="Gladieux P."/>
            <person name="Hiltunen Thoren M."/>
            <person name="Johannesson H."/>
        </authorList>
    </citation>
    <scope>NUCLEOTIDE SEQUENCE</scope>
    <source>
        <strain evidence="3">CBS 731.68</strain>
    </source>
</reference>
<name>A0AAN6Z8D3_9PEZI</name>
<accession>A0AAN6Z8D3</accession>
<dbReference type="InterPro" id="IPR010730">
    <property type="entry name" value="HET"/>
</dbReference>
<dbReference type="RefSeq" id="XP_062652522.1">
    <property type="nucleotide sequence ID" value="XM_062787760.1"/>
</dbReference>
<evidence type="ECO:0000259" key="2">
    <source>
        <dbReference type="Pfam" id="PF26640"/>
    </source>
</evidence>
<dbReference type="AlphaFoldDB" id="A0AAN6Z8D3"/>
<dbReference type="Pfam" id="PF06985">
    <property type="entry name" value="HET"/>
    <property type="match status" value="1"/>
</dbReference>
<proteinExistence type="predicted"/>
<dbReference type="PANTHER" id="PTHR10622">
    <property type="entry name" value="HET DOMAIN-CONTAINING PROTEIN"/>
    <property type="match status" value="1"/>
</dbReference>
<evidence type="ECO:0000313" key="4">
    <source>
        <dbReference type="Proteomes" id="UP001302602"/>
    </source>
</evidence>
<dbReference type="Pfam" id="PF26640">
    <property type="entry name" value="DUF8212"/>
    <property type="match status" value="1"/>
</dbReference>
<dbReference type="InterPro" id="IPR058525">
    <property type="entry name" value="DUF8212"/>
</dbReference>
<dbReference type="EMBL" id="MU853223">
    <property type="protein sequence ID" value="KAK4128751.1"/>
    <property type="molecule type" value="Genomic_DNA"/>
</dbReference>
<keyword evidence="4" id="KW-1185">Reference proteome</keyword>
<protein>
    <submittedName>
        <fullName evidence="3">HET-domain-containing protein</fullName>
    </submittedName>
</protein>
<dbReference type="Proteomes" id="UP001302602">
    <property type="component" value="Unassembled WGS sequence"/>
</dbReference>
<organism evidence="3 4">
    <name type="scientific">Parathielavia appendiculata</name>
    <dbReference type="NCBI Taxonomy" id="2587402"/>
    <lineage>
        <taxon>Eukaryota</taxon>
        <taxon>Fungi</taxon>
        <taxon>Dikarya</taxon>
        <taxon>Ascomycota</taxon>
        <taxon>Pezizomycotina</taxon>
        <taxon>Sordariomycetes</taxon>
        <taxon>Sordariomycetidae</taxon>
        <taxon>Sordariales</taxon>
        <taxon>Chaetomiaceae</taxon>
        <taxon>Parathielavia</taxon>
    </lineage>
</organism>
<reference evidence="3" key="2">
    <citation type="submission" date="2023-05" db="EMBL/GenBank/DDBJ databases">
        <authorList>
            <consortium name="Lawrence Berkeley National Laboratory"/>
            <person name="Steindorff A."/>
            <person name="Hensen N."/>
            <person name="Bonometti L."/>
            <person name="Westerberg I."/>
            <person name="Brannstrom I.O."/>
            <person name="Guillou S."/>
            <person name="Cros-Aarteil S."/>
            <person name="Calhoun S."/>
            <person name="Haridas S."/>
            <person name="Kuo A."/>
            <person name="Mondo S."/>
            <person name="Pangilinan J."/>
            <person name="Riley R."/>
            <person name="Labutti K."/>
            <person name="Andreopoulos B."/>
            <person name="Lipzen A."/>
            <person name="Chen C."/>
            <person name="Yanf M."/>
            <person name="Daum C."/>
            <person name="Ng V."/>
            <person name="Clum A."/>
            <person name="Ohm R."/>
            <person name="Martin F."/>
            <person name="Silar P."/>
            <person name="Natvig D."/>
            <person name="Lalanne C."/>
            <person name="Gautier V."/>
            <person name="Ament-Velasquez S.L."/>
            <person name="Kruys A."/>
            <person name="Hutchinson M.I."/>
            <person name="Powell A.J."/>
            <person name="Barry K."/>
            <person name="Miller A.N."/>
            <person name="Grigoriev I.V."/>
            <person name="Debuchy R."/>
            <person name="Gladieux P."/>
            <person name="Thoren M.H."/>
            <person name="Johannesson H."/>
        </authorList>
    </citation>
    <scope>NUCLEOTIDE SEQUENCE</scope>
    <source>
        <strain evidence="3">CBS 731.68</strain>
    </source>
</reference>
<feature type="domain" description="DUF8212" evidence="2">
    <location>
        <begin position="217"/>
        <end position="245"/>
    </location>
</feature>
<sequence>MRLLNVDTFKLEDFFYVDPPPYAILSHTWGNDSEEVSYRDVQDGRLDLDSARPLKMTGCCKQAKSDGYQYVWIDSCCIDKANSVELQEAINSMFRWYRNAAICYAYLSDVPFKVFSSSRWFRRGWTLQELLAPLNLRFYDREWKCMGTKGELCDVVERVTGIPTSFLLGITELHHASVAQRMSWAANRVTKRQEDIAYCLLGIFGVSMPMIYGEGEKAFRRLQEQIMKELEDDSILAWHLESESPGHDSIPDVVFGTVLAPAPSYFANSGQVVVMDHSSHSSFEIHGGSLRLSLAVHTMANGQIVGLLKCGLERDPDRVVAVPLAAAPGGRPNKYVRLEGRRARLVAKPTTRDSRLVHIQLEAGRKSPPQSSEACWFHIRKSVPGLDVVGVHPTPCWHKERALIEAALMPTANGTREILVRFQTEGLSADFVAVLGVDSEARPHYSLMVAARKTTLEDIAGNSVVWKHKVIGNTRADNGTMQLAMALETLQAPSSQRRFVLKPVLVVSDTAPVTFNVTASLRLSGATALLDHVRRIDE</sequence>
<evidence type="ECO:0000313" key="3">
    <source>
        <dbReference type="EMBL" id="KAK4128751.1"/>
    </source>
</evidence>
<dbReference type="GeneID" id="87824530"/>
<feature type="non-terminal residue" evidence="3">
    <location>
        <position position="538"/>
    </location>
</feature>
<gene>
    <name evidence="3" type="ORF">N657DRAFT_534090</name>
</gene>
<comment type="caution">
    <text evidence="3">The sequence shown here is derived from an EMBL/GenBank/DDBJ whole genome shotgun (WGS) entry which is preliminary data.</text>
</comment>
<feature type="domain" description="Heterokaryon incompatibility" evidence="1">
    <location>
        <begin position="22"/>
        <end position="109"/>
    </location>
</feature>
<dbReference type="PANTHER" id="PTHR10622:SF10">
    <property type="entry name" value="HET DOMAIN-CONTAINING PROTEIN"/>
    <property type="match status" value="1"/>
</dbReference>